<keyword evidence="3" id="KW-1185">Reference proteome</keyword>
<name>A0A0E0AXS4_9ORYZ</name>
<evidence type="ECO:0000313" key="2">
    <source>
        <dbReference type="EnsemblPlants" id="OGLUM08G22060.1"/>
    </source>
</evidence>
<sequence>MVVLVESPGGGVTLKRKGGEEPELFICPGDVDGGLPLACRATKMRRLVRDDDAAAADDVAMGEAPSAAEVAAVGEGAMVVYEPVDSVGGVGLLGQLRRRLRPWASLRAGAEWIRDMLREADSRTVRRLLSGAEEEEEDGAGMALVPWGSAPAAAGDSMAEDTVGVSSSSSEEEEDGEGSAEAMEVEEEGAHLAGAGAAAGCGEGYLFRRWPQHCMPPPPPQQLPAIGQASPVMWSW</sequence>
<protein>
    <submittedName>
        <fullName evidence="2">Uncharacterized protein</fullName>
    </submittedName>
</protein>
<dbReference type="HOGENOM" id="CLU_1191387_0_0_1"/>
<reference evidence="2" key="1">
    <citation type="submission" date="2015-04" db="UniProtKB">
        <authorList>
            <consortium name="EnsemblPlants"/>
        </authorList>
    </citation>
    <scope>IDENTIFICATION</scope>
</reference>
<organism evidence="2">
    <name type="scientific">Oryza glumipatula</name>
    <dbReference type="NCBI Taxonomy" id="40148"/>
    <lineage>
        <taxon>Eukaryota</taxon>
        <taxon>Viridiplantae</taxon>
        <taxon>Streptophyta</taxon>
        <taxon>Embryophyta</taxon>
        <taxon>Tracheophyta</taxon>
        <taxon>Spermatophyta</taxon>
        <taxon>Magnoliopsida</taxon>
        <taxon>Liliopsida</taxon>
        <taxon>Poales</taxon>
        <taxon>Poaceae</taxon>
        <taxon>BOP clade</taxon>
        <taxon>Oryzoideae</taxon>
        <taxon>Oryzeae</taxon>
        <taxon>Oryzinae</taxon>
        <taxon>Oryza</taxon>
    </lineage>
</organism>
<dbReference type="PANTHER" id="PTHR35510">
    <property type="entry name" value="DBH-LIKE MONOOXYGENASE"/>
    <property type="match status" value="1"/>
</dbReference>
<dbReference type="EnsemblPlants" id="OGLUM08G22060.1">
    <property type="protein sequence ID" value="OGLUM08G22060.1"/>
    <property type="gene ID" value="OGLUM08G22060"/>
</dbReference>
<accession>A0A0E0AXS4</accession>
<dbReference type="eggNOG" id="ENOG502R3HR">
    <property type="taxonomic scope" value="Eukaryota"/>
</dbReference>
<feature type="compositionally biased region" description="Acidic residues" evidence="1">
    <location>
        <begin position="170"/>
        <end position="185"/>
    </location>
</feature>
<dbReference type="PANTHER" id="PTHR35510:SF2">
    <property type="entry name" value="OS08G0520600 PROTEIN"/>
    <property type="match status" value="1"/>
</dbReference>
<dbReference type="Gramene" id="OGLUM08G22060.1">
    <property type="protein sequence ID" value="OGLUM08G22060.1"/>
    <property type="gene ID" value="OGLUM08G22060"/>
</dbReference>
<proteinExistence type="predicted"/>
<evidence type="ECO:0000313" key="3">
    <source>
        <dbReference type="Proteomes" id="UP000026961"/>
    </source>
</evidence>
<evidence type="ECO:0000256" key="1">
    <source>
        <dbReference type="SAM" id="MobiDB-lite"/>
    </source>
</evidence>
<dbReference type="Proteomes" id="UP000026961">
    <property type="component" value="Chromosome 8"/>
</dbReference>
<dbReference type="AlphaFoldDB" id="A0A0E0AXS4"/>
<feature type="region of interest" description="Disordered" evidence="1">
    <location>
        <begin position="147"/>
        <end position="185"/>
    </location>
</feature>
<reference evidence="2" key="2">
    <citation type="submission" date="2018-05" db="EMBL/GenBank/DDBJ databases">
        <title>OgluRS3 (Oryza glumaepatula Reference Sequence Version 3).</title>
        <authorList>
            <person name="Zhang J."/>
            <person name="Kudrna D."/>
            <person name="Lee S."/>
            <person name="Talag J."/>
            <person name="Welchert J."/>
            <person name="Wing R.A."/>
        </authorList>
    </citation>
    <scope>NUCLEOTIDE SEQUENCE [LARGE SCALE GENOMIC DNA]</scope>
</reference>